<feature type="compositionally biased region" description="Basic and acidic residues" evidence="1">
    <location>
        <begin position="1"/>
        <end position="12"/>
    </location>
</feature>
<feature type="compositionally biased region" description="Basic and acidic residues" evidence="1">
    <location>
        <begin position="60"/>
        <end position="77"/>
    </location>
</feature>
<feature type="compositionally biased region" description="Basic and acidic residues" evidence="1">
    <location>
        <begin position="39"/>
        <end position="48"/>
    </location>
</feature>
<feature type="compositionally biased region" description="Basic residues" evidence="1">
    <location>
        <begin position="82"/>
        <end position="93"/>
    </location>
</feature>
<feature type="region of interest" description="Disordered" evidence="1">
    <location>
        <begin position="37"/>
        <end position="121"/>
    </location>
</feature>
<proteinExistence type="predicted"/>
<organism evidence="2 3">
    <name type="scientific">Athelia psychrophila</name>
    <dbReference type="NCBI Taxonomy" id="1759441"/>
    <lineage>
        <taxon>Eukaryota</taxon>
        <taxon>Fungi</taxon>
        <taxon>Dikarya</taxon>
        <taxon>Basidiomycota</taxon>
        <taxon>Agaricomycotina</taxon>
        <taxon>Agaricomycetes</taxon>
        <taxon>Agaricomycetidae</taxon>
        <taxon>Atheliales</taxon>
        <taxon>Atheliaceae</taxon>
        <taxon>Athelia</taxon>
    </lineage>
</organism>
<protein>
    <submittedName>
        <fullName evidence="2">Uncharacterized protein</fullName>
    </submittedName>
</protein>
<feature type="region of interest" description="Disordered" evidence="1">
    <location>
        <begin position="1"/>
        <end position="25"/>
    </location>
</feature>
<dbReference type="AlphaFoldDB" id="A0A166ESP8"/>
<dbReference type="OrthoDB" id="2620452at2759"/>
<reference evidence="2 3" key="1">
    <citation type="journal article" date="2016" name="Mol. Biol. Evol.">
        <title>Comparative Genomics of Early-Diverging Mushroom-Forming Fungi Provides Insights into the Origins of Lignocellulose Decay Capabilities.</title>
        <authorList>
            <person name="Nagy L.G."/>
            <person name="Riley R."/>
            <person name="Tritt A."/>
            <person name="Adam C."/>
            <person name="Daum C."/>
            <person name="Floudas D."/>
            <person name="Sun H."/>
            <person name="Yadav J.S."/>
            <person name="Pangilinan J."/>
            <person name="Larsson K.H."/>
            <person name="Matsuura K."/>
            <person name="Barry K."/>
            <person name="Labutti K."/>
            <person name="Kuo R."/>
            <person name="Ohm R.A."/>
            <person name="Bhattacharya S.S."/>
            <person name="Shirouzu T."/>
            <person name="Yoshinaga Y."/>
            <person name="Martin F.M."/>
            <person name="Grigoriev I.V."/>
            <person name="Hibbett D.S."/>
        </authorList>
    </citation>
    <scope>NUCLEOTIDE SEQUENCE [LARGE SCALE GENOMIC DNA]</scope>
    <source>
        <strain evidence="2 3">CBS 109695</strain>
    </source>
</reference>
<evidence type="ECO:0000256" key="1">
    <source>
        <dbReference type="SAM" id="MobiDB-lite"/>
    </source>
</evidence>
<sequence>MKPSTARKERPSKGKGKQPKQFLQRKEAVALAASIADGLDVKSQDKVARLHQPRPGDSGTSDRKTPKAKDRIKEKKAVLHAQKAKLKKEKVKQKKLEAAPEDSSVQSKPVTSAPRKRVTFA</sequence>
<keyword evidence="3" id="KW-1185">Reference proteome</keyword>
<dbReference type="EMBL" id="KV417597">
    <property type="protein sequence ID" value="KZP16067.1"/>
    <property type="molecule type" value="Genomic_DNA"/>
</dbReference>
<evidence type="ECO:0000313" key="2">
    <source>
        <dbReference type="EMBL" id="KZP16067.1"/>
    </source>
</evidence>
<gene>
    <name evidence="2" type="ORF">FIBSPDRAFT_1047712</name>
</gene>
<name>A0A166ESP8_9AGAM</name>
<evidence type="ECO:0000313" key="3">
    <source>
        <dbReference type="Proteomes" id="UP000076532"/>
    </source>
</evidence>
<accession>A0A166ESP8</accession>
<dbReference type="Proteomes" id="UP000076532">
    <property type="component" value="Unassembled WGS sequence"/>
</dbReference>